<protein>
    <recommendedName>
        <fullName evidence="4">Transmembrane protein</fullName>
    </recommendedName>
</protein>
<evidence type="ECO:0008006" key="4">
    <source>
        <dbReference type="Google" id="ProtNLM"/>
    </source>
</evidence>
<comment type="caution">
    <text evidence="2">The sequence shown here is derived from an EMBL/GenBank/DDBJ whole genome shotgun (WGS) entry which is preliminary data.</text>
</comment>
<reference evidence="2 3" key="1">
    <citation type="submission" date="2024-04" db="EMBL/GenBank/DDBJ databases">
        <title>Phyllosticta paracitricarpa is synonymous to the EU quarantine fungus P. citricarpa based on phylogenomic analyses.</title>
        <authorList>
            <consortium name="Lawrence Berkeley National Laboratory"/>
            <person name="Van Ingen-Buijs V.A."/>
            <person name="Van Westerhoven A.C."/>
            <person name="Haridas S."/>
            <person name="Skiadas P."/>
            <person name="Martin F."/>
            <person name="Groenewald J.Z."/>
            <person name="Crous P.W."/>
            <person name="Seidl M.F."/>
        </authorList>
    </citation>
    <scope>NUCLEOTIDE SEQUENCE [LARGE SCALE GENOMIC DNA]</scope>
    <source>
        <strain evidence="2 3">CBS 123374</strain>
    </source>
</reference>
<dbReference type="Proteomes" id="UP001492380">
    <property type="component" value="Unassembled WGS sequence"/>
</dbReference>
<organism evidence="2 3">
    <name type="scientific">Phyllosticta capitalensis</name>
    <dbReference type="NCBI Taxonomy" id="121624"/>
    <lineage>
        <taxon>Eukaryota</taxon>
        <taxon>Fungi</taxon>
        <taxon>Dikarya</taxon>
        <taxon>Ascomycota</taxon>
        <taxon>Pezizomycotina</taxon>
        <taxon>Dothideomycetes</taxon>
        <taxon>Dothideomycetes incertae sedis</taxon>
        <taxon>Botryosphaeriales</taxon>
        <taxon>Phyllostictaceae</taxon>
        <taxon>Phyllosticta</taxon>
    </lineage>
</organism>
<keyword evidence="1" id="KW-1133">Transmembrane helix</keyword>
<name>A0ABR1YMN6_9PEZI</name>
<keyword evidence="1" id="KW-0472">Membrane</keyword>
<accession>A0ABR1YMN6</accession>
<keyword evidence="3" id="KW-1185">Reference proteome</keyword>
<proteinExistence type="predicted"/>
<gene>
    <name evidence="2" type="ORF">HDK90DRAFT_276486</name>
</gene>
<evidence type="ECO:0000313" key="2">
    <source>
        <dbReference type="EMBL" id="KAK8233763.1"/>
    </source>
</evidence>
<evidence type="ECO:0000256" key="1">
    <source>
        <dbReference type="SAM" id="Phobius"/>
    </source>
</evidence>
<evidence type="ECO:0000313" key="3">
    <source>
        <dbReference type="Proteomes" id="UP001492380"/>
    </source>
</evidence>
<feature type="transmembrane region" description="Helical" evidence="1">
    <location>
        <begin position="47"/>
        <end position="76"/>
    </location>
</feature>
<keyword evidence="1" id="KW-0812">Transmembrane</keyword>
<dbReference type="EMBL" id="JBBWRZ010000006">
    <property type="protein sequence ID" value="KAK8233763.1"/>
    <property type="molecule type" value="Genomic_DNA"/>
</dbReference>
<sequence>MHRKKNLFCLARVTVTRSDCRGRGVRSLPGCWGGCDKRKRTREARTTFFFTSISPFFFFLFYLDFFLPHFFFFPLFSRSGYPARQQQRTGMLITPPKKPRERARSDRSVNLHALCLPSARPFFRSCCCSCSSTEGSSTGFGIRTLALALNGFVLSLAPSYIHISYCGGSGRIAAAAARQQR</sequence>